<dbReference type="PANTHER" id="PTHR46322:SF1">
    <property type="entry name" value="PUROMYCIN-SENSITIVE AMINOPEPTIDASE"/>
    <property type="match status" value="1"/>
</dbReference>
<feature type="non-terminal residue" evidence="2">
    <location>
        <position position="1"/>
    </location>
</feature>
<dbReference type="Pfam" id="PF17900">
    <property type="entry name" value="Peptidase_M1_N"/>
    <property type="match status" value="1"/>
</dbReference>
<evidence type="ECO:0000313" key="2">
    <source>
        <dbReference type="EMBL" id="MCI00144.1"/>
    </source>
</evidence>
<keyword evidence="3" id="KW-1185">Reference proteome</keyword>
<feature type="domain" description="Aminopeptidase N-like N-terminal" evidence="1">
    <location>
        <begin position="18"/>
        <end position="117"/>
    </location>
</feature>
<dbReference type="SUPFAM" id="SSF63737">
    <property type="entry name" value="Leukotriene A4 hydrolase N-terminal domain"/>
    <property type="match status" value="1"/>
</dbReference>
<dbReference type="AlphaFoldDB" id="A0A392NL80"/>
<dbReference type="Proteomes" id="UP000265520">
    <property type="component" value="Unassembled WGS sequence"/>
</dbReference>
<evidence type="ECO:0000313" key="3">
    <source>
        <dbReference type="Proteomes" id="UP000265520"/>
    </source>
</evidence>
<keyword evidence="2" id="KW-0645">Protease</keyword>
<comment type="caution">
    <text evidence="2">The sequence shown here is derived from an EMBL/GenBank/DDBJ whole genome shotgun (WGS) entry which is preliminary data.</text>
</comment>
<keyword evidence="2" id="KW-0378">Hydrolase</keyword>
<proteinExistence type="predicted"/>
<accession>A0A392NL80</accession>
<dbReference type="InterPro" id="IPR045357">
    <property type="entry name" value="Aminopeptidase_N-like_N"/>
</dbReference>
<dbReference type="GO" id="GO:0008270">
    <property type="term" value="F:zinc ion binding"/>
    <property type="evidence" value="ECO:0007669"/>
    <property type="project" value="InterPro"/>
</dbReference>
<evidence type="ECO:0000259" key="1">
    <source>
        <dbReference type="Pfam" id="PF17900"/>
    </source>
</evidence>
<dbReference type="PANTHER" id="PTHR46322">
    <property type="entry name" value="PUROMYCIN-SENSITIVE AMINOPEPTIDASE"/>
    <property type="match status" value="1"/>
</dbReference>
<dbReference type="GO" id="GO:0004177">
    <property type="term" value="F:aminopeptidase activity"/>
    <property type="evidence" value="ECO:0007669"/>
    <property type="project" value="UniProtKB-KW"/>
</dbReference>
<dbReference type="InterPro" id="IPR012779">
    <property type="entry name" value="Peptidase_M1_pepN"/>
</dbReference>
<protein>
    <submittedName>
        <fullName evidence="2">Aminopeptidase N-like</fullName>
    </submittedName>
</protein>
<name>A0A392NL80_9FABA</name>
<dbReference type="InterPro" id="IPR042097">
    <property type="entry name" value="Aminopeptidase_N-like_N_sf"/>
</dbReference>
<dbReference type="EMBL" id="LXQA010042346">
    <property type="protein sequence ID" value="MCI00144.1"/>
    <property type="molecule type" value="Genomic_DNA"/>
</dbReference>
<dbReference type="GO" id="GO:0009507">
    <property type="term" value="C:chloroplast"/>
    <property type="evidence" value="ECO:0007669"/>
    <property type="project" value="TreeGrafter"/>
</dbReference>
<keyword evidence="2" id="KW-0031">Aminopeptidase</keyword>
<reference evidence="2 3" key="1">
    <citation type="journal article" date="2018" name="Front. Plant Sci.">
        <title>Red Clover (Trifolium pratense) and Zigzag Clover (T. medium) - A Picture of Genomic Similarities and Differences.</title>
        <authorList>
            <person name="Dluhosova J."/>
            <person name="Istvanek J."/>
            <person name="Nedelnik J."/>
            <person name="Repkova J."/>
        </authorList>
    </citation>
    <scope>NUCLEOTIDE SEQUENCE [LARGE SCALE GENOMIC DNA]</scope>
    <source>
        <strain evidence="3">cv. 10/8</strain>
        <tissue evidence="2">Leaf</tissue>
    </source>
</reference>
<sequence>EEDYHLDARHLTFQSPPTGKYDLEIVTEILPEKNTSLMGLYKSSGIFCTQCEAQGFRKITFYQDRPDIMAKYRVYIEADKSLYPVLLSNGNLVEQGDLEGGKHYTVWEDPFKKPCYLFALVFGLEYDLDLFNIVAVDFKM</sequence>
<dbReference type="Gene3D" id="2.60.40.1730">
    <property type="entry name" value="tricorn interacting facor f3 domain"/>
    <property type="match status" value="1"/>
</dbReference>
<organism evidence="2 3">
    <name type="scientific">Trifolium medium</name>
    <dbReference type="NCBI Taxonomy" id="97028"/>
    <lineage>
        <taxon>Eukaryota</taxon>
        <taxon>Viridiplantae</taxon>
        <taxon>Streptophyta</taxon>
        <taxon>Embryophyta</taxon>
        <taxon>Tracheophyta</taxon>
        <taxon>Spermatophyta</taxon>
        <taxon>Magnoliopsida</taxon>
        <taxon>eudicotyledons</taxon>
        <taxon>Gunneridae</taxon>
        <taxon>Pentapetalae</taxon>
        <taxon>rosids</taxon>
        <taxon>fabids</taxon>
        <taxon>Fabales</taxon>
        <taxon>Fabaceae</taxon>
        <taxon>Papilionoideae</taxon>
        <taxon>50 kb inversion clade</taxon>
        <taxon>NPAAA clade</taxon>
        <taxon>Hologalegina</taxon>
        <taxon>IRL clade</taxon>
        <taxon>Trifolieae</taxon>
        <taxon>Trifolium</taxon>
    </lineage>
</organism>